<accession>A0A9W6IX00</accession>
<dbReference type="AlphaFoldDB" id="A0A9W6IX00"/>
<proteinExistence type="predicted"/>
<comment type="caution">
    <text evidence="2">The sequence shown here is derived from an EMBL/GenBank/DDBJ whole genome shotgun (WGS) entry which is preliminary data.</text>
</comment>
<protein>
    <recommendedName>
        <fullName evidence="1">DUF6456 domain-containing protein</fullName>
    </recommendedName>
</protein>
<organism evidence="2 3">
    <name type="scientific">Hansschlegelia plantiphila</name>
    <dbReference type="NCBI Taxonomy" id="374655"/>
    <lineage>
        <taxon>Bacteria</taxon>
        <taxon>Pseudomonadati</taxon>
        <taxon>Pseudomonadota</taxon>
        <taxon>Alphaproteobacteria</taxon>
        <taxon>Hyphomicrobiales</taxon>
        <taxon>Methylopilaceae</taxon>
        <taxon>Hansschlegelia</taxon>
    </lineage>
</organism>
<evidence type="ECO:0000259" key="1">
    <source>
        <dbReference type="Pfam" id="PF20057"/>
    </source>
</evidence>
<dbReference type="Pfam" id="PF20057">
    <property type="entry name" value="DUF6456"/>
    <property type="match status" value="1"/>
</dbReference>
<gene>
    <name evidence="2" type="ORF">GCM10008179_03290</name>
</gene>
<dbReference type="Proteomes" id="UP001143372">
    <property type="component" value="Unassembled WGS sequence"/>
</dbReference>
<dbReference type="EMBL" id="BSFI01000002">
    <property type="protein sequence ID" value="GLK66691.1"/>
    <property type="molecule type" value="Genomic_DNA"/>
</dbReference>
<reference evidence="2" key="2">
    <citation type="submission" date="2023-01" db="EMBL/GenBank/DDBJ databases">
        <authorList>
            <person name="Sun Q."/>
            <person name="Evtushenko L."/>
        </authorList>
    </citation>
    <scope>NUCLEOTIDE SEQUENCE</scope>
    <source>
        <strain evidence="2">VKM B-2347</strain>
    </source>
</reference>
<sequence length="262" mass="27470">MVRSQLMSRQSSLDRLPDGSAKLLARIVAAGAEGLVASNAAAAAALLSRGLATKRADGRLVATDDGRARAARTAGGEHGFLAQHRTLGLRAAPGGGPATLVDLDESPLAWLARRKGRDGQPLLQPHEVLAGERLRADFTRGQMSPRVTANWEASISRGKRGAGGAGLDFADAVVAARARVGRALEAVGPELSGALVDVCCFLKGLEEVERDRRWPARGAKLVLGLALARLARHYGYGEAAPRAEGRIVAWGTPDSRPEIDGE</sequence>
<dbReference type="InterPro" id="IPR045599">
    <property type="entry name" value="DUF6456"/>
</dbReference>
<evidence type="ECO:0000313" key="2">
    <source>
        <dbReference type="EMBL" id="GLK66691.1"/>
    </source>
</evidence>
<reference evidence="2" key="1">
    <citation type="journal article" date="2014" name="Int. J. Syst. Evol. Microbiol.">
        <title>Complete genome sequence of Corynebacterium casei LMG S-19264T (=DSM 44701T), isolated from a smear-ripened cheese.</title>
        <authorList>
            <consortium name="US DOE Joint Genome Institute (JGI-PGF)"/>
            <person name="Walter F."/>
            <person name="Albersmeier A."/>
            <person name="Kalinowski J."/>
            <person name="Ruckert C."/>
        </authorList>
    </citation>
    <scope>NUCLEOTIDE SEQUENCE</scope>
    <source>
        <strain evidence="2">VKM B-2347</strain>
    </source>
</reference>
<feature type="domain" description="DUF6456" evidence="1">
    <location>
        <begin position="101"/>
        <end position="235"/>
    </location>
</feature>
<name>A0A9W6IX00_9HYPH</name>
<evidence type="ECO:0000313" key="3">
    <source>
        <dbReference type="Proteomes" id="UP001143372"/>
    </source>
</evidence>
<keyword evidence="3" id="KW-1185">Reference proteome</keyword>